<sequence length="81" mass="8823">MMYKGEPTKGVDFYNLLVESDEFTSALGRVALHSGKLEAELILLLLRSNAKENFSGKTLGALIGIAEKNNLLNDNLVTALK</sequence>
<dbReference type="EMBL" id="JBCEVZ010000003">
    <property type="protein sequence ID" value="MEL5993020.1"/>
    <property type="molecule type" value="Genomic_DNA"/>
</dbReference>
<reference evidence="1 2" key="1">
    <citation type="journal article" date="2018" name="Arch. Microbiol.">
        <title>Hymenobacter segetis sp. nov., isolated from soil.</title>
        <authorList>
            <person name="Ten L.N."/>
            <person name="Lim S.J."/>
            <person name="Kim B.O."/>
            <person name="Kang I.K."/>
            <person name="Jung H.Y."/>
        </authorList>
    </citation>
    <scope>NUCLEOTIDE SEQUENCE [LARGE SCALE GENOMIC DNA]</scope>
    <source>
        <strain evidence="1 2">S7-3-11</strain>
    </source>
</reference>
<proteinExistence type="predicted"/>
<evidence type="ECO:0000313" key="1">
    <source>
        <dbReference type="EMBL" id="MEL5993020.1"/>
    </source>
</evidence>
<dbReference type="RefSeq" id="WP_342295695.1">
    <property type="nucleotide sequence ID" value="NZ_JBCEVZ010000003.1"/>
</dbReference>
<dbReference type="Proteomes" id="UP001479606">
    <property type="component" value="Unassembled WGS sequence"/>
</dbReference>
<keyword evidence="2" id="KW-1185">Reference proteome</keyword>
<accession>A0ABU9LSG7</accession>
<evidence type="ECO:0000313" key="2">
    <source>
        <dbReference type="Proteomes" id="UP001479606"/>
    </source>
</evidence>
<gene>
    <name evidence="1" type="ORF">AAFH49_02305</name>
</gene>
<name>A0ABU9LSG7_9BACT</name>
<organism evidence="1 2">
    <name type="scientific">Hymenobacter segetis</name>
    <dbReference type="NCBI Taxonomy" id="2025509"/>
    <lineage>
        <taxon>Bacteria</taxon>
        <taxon>Pseudomonadati</taxon>
        <taxon>Bacteroidota</taxon>
        <taxon>Cytophagia</taxon>
        <taxon>Cytophagales</taxon>
        <taxon>Hymenobacteraceae</taxon>
        <taxon>Hymenobacter</taxon>
    </lineage>
</organism>
<comment type="caution">
    <text evidence="1">The sequence shown here is derived from an EMBL/GenBank/DDBJ whole genome shotgun (WGS) entry which is preliminary data.</text>
</comment>
<protein>
    <submittedName>
        <fullName evidence="1">Uncharacterized protein</fullName>
    </submittedName>
</protein>